<dbReference type="eggNOG" id="ENOG502ZG9R">
    <property type="taxonomic scope" value="Bacteria"/>
</dbReference>
<dbReference type="PATRIC" id="fig|1068978.7.peg.5027"/>
<evidence type="ECO:0000313" key="2">
    <source>
        <dbReference type="Proteomes" id="UP000062973"/>
    </source>
</evidence>
<dbReference type="Proteomes" id="UP000062973">
    <property type="component" value="Chromosome"/>
</dbReference>
<proteinExistence type="predicted"/>
<dbReference type="AlphaFoldDB" id="A0A076MVP2"/>
<dbReference type="EMBL" id="CP009110">
    <property type="protein sequence ID" value="AIJ24769.1"/>
    <property type="molecule type" value="Genomic_DNA"/>
</dbReference>
<dbReference type="Gene3D" id="1.10.287.110">
    <property type="entry name" value="DnaJ domain"/>
    <property type="match status" value="1"/>
</dbReference>
<evidence type="ECO:0000313" key="1">
    <source>
        <dbReference type="EMBL" id="AIJ24769.1"/>
    </source>
</evidence>
<organism evidence="1 2">
    <name type="scientific">Amycolatopsis methanolica 239</name>
    <dbReference type="NCBI Taxonomy" id="1068978"/>
    <lineage>
        <taxon>Bacteria</taxon>
        <taxon>Bacillati</taxon>
        <taxon>Actinomycetota</taxon>
        <taxon>Actinomycetes</taxon>
        <taxon>Pseudonocardiales</taxon>
        <taxon>Pseudonocardiaceae</taxon>
        <taxon>Amycolatopsis</taxon>
        <taxon>Amycolatopsis methanolica group</taxon>
    </lineage>
</organism>
<sequence>MNQDSTGRDWTAAEKAAYRHLIRTHHPDRGGDPDELITQLARFHATQQASGERIVFVSRRRGLAGVIDALRQRRRRRRQPPRVR</sequence>
<dbReference type="SUPFAM" id="SSF46565">
    <property type="entry name" value="Chaperone J-domain"/>
    <property type="match status" value="1"/>
</dbReference>
<dbReference type="KEGG" id="amq:AMETH_4677"/>
<dbReference type="OrthoDB" id="5198651at2"/>
<protein>
    <recommendedName>
        <fullName evidence="3">J domain-containing protein</fullName>
    </recommendedName>
</protein>
<accession>A0A076MVP2</accession>
<gene>
    <name evidence="1" type="ORF">AMETH_4677</name>
</gene>
<keyword evidence="2" id="KW-1185">Reference proteome</keyword>
<dbReference type="RefSeq" id="WP_017983601.1">
    <property type="nucleotide sequence ID" value="NZ_AQUL01000001.1"/>
</dbReference>
<evidence type="ECO:0008006" key="3">
    <source>
        <dbReference type="Google" id="ProtNLM"/>
    </source>
</evidence>
<reference evidence="1 2" key="1">
    <citation type="submission" date="2014-07" db="EMBL/GenBank/DDBJ databases">
        <title>Whole Genome Sequence of the Amycolatopsis methanolica 239.</title>
        <authorList>
            <person name="Tang B."/>
        </authorList>
    </citation>
    <scope>NUCLEOTIDE SEQUENCE [LARGE SCALE GENOMIC DNA]</scope>
    <source>
        <strain evidence="1 2">239</strain>
    </source>
</reference>
<dbReference type="HOGENOM" id="CLU_164815_0_0_11"/>
<dbReference type="InterPro" id="IPR036869">
    <property type="entry name" value="J_dom_sf"/>
</dbReference>
<name>A0A076MVP2_AMYME</name>